<name>A0A6J6LJZ0_9ZZZZ</name>
<sequence>MEAVASASLPNPSLDLTLTPVGREGRTLREWLTTFHLASVVLDPFTNESSWILETAVRVMRQFSGAAVRVNFIMTCDPDEARAFLGPYADEFLVFCDPERHVVRALGLTELPAFVLIQSNGAIPAVAQGWTASEWKDVASQVATLTAWSKPMLPAPGDPGSFRGTPALV</sequence>
<evidence type="ECO:0000313" key="1">
    <source>
        <dbReference type="EMBL" id="CAB4660949.1"/>
    </source>
</evidence>
<accession>A0A6J6LJZ0</accession>
<protein>
    <submittedName>
        <fullName evidence="1">Unannotated protein</fullName>
    </submittedName>
</protein>
<proteinExistence type="predicted"/>
<dbReference type="EMBL" id="CAEZWE010000069">
    <property type="protein sequence ID" value="CAB4660949.1"/>
    <property type="molecule type" value="Genomic_DNA"/>
</dbReference>
<dbReference type="SUPFAM" id="SSF52833">
    <property type="entry name" value="Thioredoxin-like"/>
    <property type="match status" value="1"/>
</dbReference>
<organism evidence="1">
    <name type="scientific">freshwater metagenome</name>
    <dbReference type="NCBI Taxonomy" id="449393"/>
    <lineage>
        <taxon>unclassified sequences</taxon>
        <taxon>metagenomes</taxon>
        <taxon>ecological metagenomes</taxon>
    </lineage>
</organism>
<dbReference type="Gene3D" id="3.40.30.10">
    <property type="entry name" value="Glutaredoxin"/>
    <property type="match status" value="1"/>
</dbReference>
<dbReference type="InterPro" id="IPR036249">
    <property type="entry name" value="Thioredoxin-like_sf"/>
</dbReference>
<reference evidence="1" key="1">
    <citation type="submission" date="2020-05" db="EMBL/GenBank/DDBJ databases">
        <authorList>
            <person name="Chiriac C."/>
            <person name="Salcher M."/>
            <person name="Ghai R."/>
            <person name="Kavagutti S V."/>
        </authorList>
    </citation>
    <scope>NUCLEOTIDE SEQUENCE</scope>
</reference>
<dbReference type="AlphaFoldDB" id="A0A6J6LJZ0"/>
<gene>
    <name evidence="1" type="ORF">UFOPK2169_01405</name>
</gene>